<evidence type="ECO:0000313" key="1">
    <source>
        <dbReference type="EMBL" id="PTI30231.1"/>
    </source>
</evidence>
<dbReference type="Proteomes" id="UP000241209">
    <property type="component" value="Unassembled WGS sequence"/>
</dbReference>
<dbReference type="OrthoDB" id="2410092at2"/>
<dbReference type="EMBL" id="PZFK01000007">
    <property type="protein sequence ID" value="PTI30231.1"/>
    <property type="molecule type" value="Genomic_DNA"/>
</dbReference>
<gene>
    <name evidence="1" type="ORF">BU072_04850</name>
</gene>
<protein>
    <submittedName>
        <fullName evidence="1">Uncharacterized protein</fullName>
    </submittedName>
</protein>
<reference evidence="1 2" key="1">
    <citation type="journal article" date="2016" name="Front. Microbiol.">
        <title>Comprehensive Phylogenetic Analysis of Bovine Non-aureus Staphylococci Species Based on Whole-Genome Sequencing.</title>
        <authorList>
            <person name="Naushad S."/>
            <person name="Barkema H.W."/>
            <person name="Luby C."/>
            <person name="Condas L.A."/>
            <person name="Nobrega D.B."/>
            <person name="Carson D.A."/>
            <person name="De Buck J."/>
        </authorList>
    </citation>
    <scope>NUCLEOTIDE SEQUENCE [LARGE SCALE GENOMIC DNA]</scope>
    <source>
        <strain evidence="1 2">SNUC 2204</strain>
    </source>
</reference>
<dbReference type="AlphaFoldDB" id="A0A2T4PUZ1"/>
<evidence type="ECO:0000313" key="2">
    <source>
        <dbReference type="Proteomes" id="UP000241209"/>
    </source>
</evidence>
<comment type="caution">
    <text evidence="1">The sequence shown here is derived from an EMBL/GenBank/DDBJ whole genome shotgun (WGS) entry which is preliminary data.</text>
</comment>
<sequence>MNRTHVTSVINQEKFCINKNEDNDLHKSENIYVLTAQGLVHASVLEIFEDQSICKADKANAVKVNDIVIME</sequence>
<dbReference type="GeneID" id="64116052"/>
<organism evidence="1 2">
    <name type="scientific">Mammaliicoccus vitulinus</name>
    <dbReference type="NCBI Taxonomy" id="71237"/>
    <lineage>
        <taxon>Bacteria</taxon>
        <taxon>Bacillati</taxon>
        <taxon>Bacillota</taxon>
        <taxon>Bacilli</taxon>
        <taxon>Bacillales</taxon>
        <taxon>Staphylococcaceae</taxon>
        <taxon>Mammaliicoccus</taxon>
    </lineage>
</organism>
<name>A0A2T4PUZ1_9STAP</name>
<dbReference type="RefSeq" id="WP_107537256.1">
    <property type="nucleotide sequence ID" value="NZ_BMDF01000002.1"/>
</dbReference>
<dbReference type="STRING" id="1167632.GCA_000286335_00721"/>
<proteinExistence type="predicted"/>
<accession>A0A2T4PUZ1</accession>